<reference evidence="8" key="1">
    <citation type="submission" date="2025-08" db="UniProtKB">
        <authorList>
            <consortium name="RefSeq"/>
        </authorList>
    </citation>
    <scope>IDENTIFICATION</scope>
    <source>
        <tissue evidence="8">Gonad</tissue>
    </source>
</reference>
<feature type="compositionally biased region" description="Basic and acidic residues" evidence="4">
    <location>
        <begin position="539"/>
        <end position="548"/>
    </location>
</feature>
<sequence length="862" mass="94756">MTTTRHGSWLTLVVLFVTWTGGCAASNLDCCEGDLAAYVPSLTCWTACSFRRVPALLPPNLIGLRIEQQDIANIKVGDFPRHNVLERLYIKESNVVALQPGAFVDLSSVYALDLGQNKIRRLEAETFKGLGRLVYLNLDHNQIHHINRKAFVGIVSIRRLHLAWNCLSSVPQGIRSTVKLSVRLAGNPITSIPDVDELRHIDSLYLPTAEGTELQCDCKLRKIKRWLREYSRWNIRCVVNATVQYVPRVDWEDLRCASPDVSVTLDTRASTDTFTCQTDCQEGVTFAWITPSGDYRPPSYEYSKNYTHVSNSSCKGSPVTHLETRRMCYSALSVPGAGGDVEGTYTCLVTADHTDNASASAVLTVSSGTMEKSTTRAYSQELQTTARVVTPPDKGDITMEMYKRVEEETANRPDLDLSTTQLVLVGLGSFCGCTVIVVVLATCVSWCHGKEARQADRANRGRAARDGHNGTDDRGGHYENDDQFSDRNGDSRNHYENDSQFPDTDGARNAQYENDGEFSDTNEDSESHYENDNEFSDTEGAKGGHYENEDQFSDTGGNREAHYENDDQFSDDGPSKNSQMTAPGQQASDAPARTSSAARAKRKRHRHNKRGLVKSRATSSNKPAAAASNIVVFHAEVHASGHYDNESKDGGQNSSDSNARTASANGVSGDKEQSGHYDNDKTAKGSADKTDEDSDSSDHDYMSLPENKVEGREVGQKDPVSPSASAAEVSENEYVTLPGTENDGENSDQTYVTLPGTENDGENSDHTYVTLPGTEYDGENSDHTYVTLPGTENAGENSNHTYNMTIPSTENAGENSDHTYNVTIPVTENPVDDTDHVYVTVPDNADKQQGETDVEEKNKRQM</sequence>
<dbReference type="GeneID" id="109481775"/>
<evidence type="ECO:0000259" key="6">
    <source>
        <dbReference type="PROSITE" id="PS50835"/>
    </source>
</evidence>
<dbReference type="PROSITE" id="PS51257">
    <property type="entry name" value="PROKAR_LIPOPROTEIN"/>
    <property type="match status" value="1"/>
</dbReference>
<dbReference type="PROSITE" id="PS51450">
    <property type="entry name" value="LRR"/>
    <property type="match status" value="1"/>
</dbReference>
<keyword evidence="7" id="KW-1185">Reference proteome</keyword>
<feature type="compositionally biased region" description="Acidic residues" evidence="4">
    <location>
        <begin position="514"/>
        <end position="524"/>
    </location>
</feature>
<keyword evidence="1" id="KW-0433">Leucine-rich repeat</keyword>
<feature type="region of interest" description="Disordered" evidence="4">
    <location>
        <begin position="454"/>
        <end position="626"/>
    </location>
</feature>
<dbReference type="PANTHER" id="PTHR24366">
    <property type="entry name" value="IG(IMMUNOGLOBULIN) AND LRR(LEUCINE RICH REPEAT) DOMAINS"/>
    <property type="match status" value="1"/>
</dbReference>
<gene>
    <name evidence="8" type="primary">LOC109481775</name>
</gene>
<feature type="chain" id="PRO_5027996736" evidence="5">
    <location>
        <begin position="26"/>
        <end position="862"/>
    </location>
</feature>
<dbReference type="RefSeq" id="XP_019639924.1">
    <property type="nucleotide sequence ID" value="XM_019784365.1"/>
</dbReference>
<dbReference type="Pfam" id="PF13855">
    <property type="entry name" value="LRR_8"/>
    <property type="match status" value="1"/>
</dbReference>
<dbReference type="KEGG" id="bbel:109481775"/>
<feature type="signal peptide" evidence="5">
    <location>
        <begin position="1"/>
        <end position="25"/>
    </location>
</feature>
<feature type="compositionally biased region" description="Polar residues" evidence="4">
    <location>
        <begin position="650"/>
        <end position="666"/>
    </location>
</feature>
<feature type="compositionally biased region" description="Polar residues" evidence="4">
    <location>
        <begin position="794"/>
        <end position="826"/>
    </location>
</feature>
<feature type="compositionally biased region" description="Basic and acidic residues" evidence="4">
    <location>
        <begin position="454"/>
        <end position="497"/>
    </location>
</feature>
<feature type="compositionally biased region" description="Basic and acidic residues" evidence="4">
    <location>
        <begin position="844"/>
        <end position="862"/>
    </location>
</feature>
<feature type="compositionally biased region" description="Basic residues" evidence="4">
    <location>
        <begin position="599"/>
        <end position="613"/>
    </location>
</feature>
<feature type="compositionally biased region" description="Low complexity" evidence="4">
    <location>
        <begin position="587"/>
        <end position="598"/>
    </location>
</feature>
<name>A0A6P5A0S4_BRABE</name>
<protein>
    <submittedName>
        <fullName evidence="8">Uncharacterized protein LOC109481775</fullName>
    </submittedName>
</protein>
<evidence type="ECO:0000256" key="3">
    <source>
        <dbReference type="ARBA" id="ARBA00022737"/>
    </source>
</evidence>
<feature type="compositionally biased region" description="Polar residues" evidence="4">
    <location>
        <begin position="575"/>
        <end position="586"/>
    </location>
</feature>
<accession>A0A6P5A0S4</accession>
<feature type="region of interest" description="Disordered" evidence="4">
    <location>
        <begin position="641"/>
        <end position="862"/>
    </location>
</feature>
<dbReference type="Gene3D" id="3.80.10.10">
    <property type="entry name" value="Ribonuclease Inhibitor"/>
    <property type="match status" value="1"/>
</dbReference>
<dbReference type="SUPFAM" id="SSF52058">
    <property type="entry name" value="L domain-like"/>
    <property type="match status" value="1"/>
</dbReference>
<organism evidence="7 8">
    <name type="scientific">Branchiostoma belcheri</name>
    <name type="common">Amphioxus</name>
    <dbReference type="NCBI Taxonomy" id="7741"/>
    <lineage>
        <taxon>Eukaryota</taxon>
        <taxon>Metazoa</taxon>
        <taxon>Chordata</taxon>
        <taxon>Cephalochordata</taxon>
        <taxon>Leptocardii</taxon>
        <taxon>Amphioxiformes</taxon>
        <taxon>Branchiostomatidae</taxon>
        <taxon>Branchiostoma</taxon>
    </lineage>
</organism>
<keyword evidence="3" id="KW-0677">Repeat</keyword>
<proteinExistence type="predicted"/>
<evidence type="ECO:0000256" key="1">
    <source>
        <dbReference type="ARBA" id="ARBA00022614"/>
    </source>
</evidence>
<dbReference type="Proteomes" id="UP000515135">
    <property type="component" value="Unplaced"/>
</dbReference>
<keyword evidence="2 5" id="KW-0732">Signal</keyword>
<feature type="compositionally biased region" description="Low complexity" evidence="4">
    <location>
        <begin position="719"/>
        <end position="729"/>
    </location>
</feature>
<dbReference type="InterPro" id="IPR032675">
    <property type="entry name" value="LRR_dom_sf"/>
</dbReference>
<evidence type="ECO:0000313" key="7">
    <source>
        <dbReference type="Proteomes" id="UP000515135"/>
    </source>
</evidence>
<evidence type="ECO:0000256" key="2">
    <source>
        <dbReference type="ARBA" id="ARBA00022729"/>
    </source>
</evidence>
<dbReference type="SMART" id="SM00369">
    <property type="entry name" value="LRR_TYP"/>
    <property type="match status" value="3"/>
</dbReference>
<evidence type="ECO:0000256" key="5">
    <source>
        <dbReference type="SAM" id="SignalP"/>
    </source>
</evidence>
<evidence type="ECO:0000256" key="4">
    <source>
        <dbReference type="SAM" id="MobiDB-lite"/>
    </source>
</evidence>
<dbReference type="InterPro" id="IPR007110">
    <property type="entry name" value="Ig-like_dom"/>
</dbReference>
<dbReference type="InterPro" id="IPR003591">
    <property type="entry name" value="Leu-rich_rpt_typical-subtyp"/>
</dbReference>
<evidence type="ECO:0000313" key="8">
    <source>
        <dbReference type="RefSeq" id="XP_019639924.1"/>
    </source>
</evidence>
<dbReference type="OrthoDB" id="10027416at2759"/>
<feature type="compositionally biased region" description="Basic and acidic residues" evidence="4">
    <location>
        <begin position="669"/>
        <end position="689"/>
    </location>
</feature>
<dbReference type="InterPro" id="IPR001611">
    <property type="entry name" value="Leu-rich_rpt"/>
</dbReference>
<dbReference type="AlphaFoldDB" id="A0A6P5A0S4"/>
<feature type="domain" description="Ig-like" evidence="6">
    <location>
        <begin position="259"/>
        <end position="364"/>
    </location>
</feature>
<feature type="compositionally biased region" description="Basic and acidic residues" evidence="4">
    <location>
        <begin position="696"/>
        <end position="716"/>
    </location>
</feature>
<dbReference type="PROSITE" id="PS50835">
    <property type="entry name" value="IG_LIKE"/>
    <property type="match status" value="1"/>
</dbReference>